<feature type="domain" description="PDZ" evidence="6">
    <location>
        <begin position="87"/>
        <end position="158"/>
    </location>
</feature>
<evidence type="ECO:0000256" key="3">
    <source>
        <dbReference type="ARBA" id="ARBA00022801"/>
    </source>
</evidence>
<dbReference type="AlphaFoldDB" id="A0A6J4PVW1"/>
<sequence>MLAQRLAFVLLVLVLMLAAYLYGRSESPAGVSAENRESVALYAEALEMVDEDYVGQEDIDSEQQTYGAIEGMLETLGDEGHTRFLSPEEIEQSRQGLSSTYVGVGIKLNGKDEEVVVTSPIDESPAEEAGIESGDVLVAVDGESVRGEDIKEIGDKVRGPEGTEVELTMLRDGEERAFNVERAELEVSAATWSLIPGTDVAHLRLASFSENSAEKLAEVTAEARAAGAKRFVLDVRDNSGGLVSEAEGVAAQFLPAGSTIFIRKEADDEQEATYVPDNNEPMDAPLVVLVNEGSASSAEIVAGALRDNERARVVGETTFGTGTVLDEYSLSDGSAILLGIAEWLTPDGNFIRGSGIEPDVEVSLEEGQEPRTPEEIKDLSKEEVFDEDAQLERAFTALQEGE</sequence>
<dbReference type="InterPro" id="IPR005151">
    <property type="entry name" value="Tail-specific_protease"/>
</dbReference>
<dbReference type="InterPro" id="IPR041489">
    <property type="entry name" value="PDZ_6"/>
</dbReference>
<evidence type="ECO:0000256" key="5">
    <source>
        <dbReference type="RuleBase" id="RU004404"/>
    </source>
</evidence>
<dbReference type="EMBL" id="CADCVD010000004">
    <property type="protein sequence ID" value="CAA9423248.1"/>
    <property type="molecule type" value="Genomic_DNA"/>
</dbReference>
<keyword evidence="3 5" id="KW-0378">Hydrolase</keyword>
<dbReference type="CDD" id="cd07560">
    <property type="entry name" value="Peptidase_S41_CPP"/>
    <property type="match status" value="1"/>
</dbReference>
<dbReference type="EC" id="3.4.21.102" evidence="7"/>
<dbReference type="InterPro" id="IPR004447">
    <property type="entry name" value="Peptidase_S41A"/>
</dbReference>
<dbReference type="InterPro" id="IPR001478">
    <property type="entry name" value="PDZ"/>
</dbReference>
<dbReference type="GO" id="GO:0006508">
    <property type="term" value="P:proteolysis"/>
    <property type="evidence" value="ECO:0007669"/>
    <property type="project" value="UniProtKB-KW"/>
</dbReference>
<proteinExistence type="inferred from homology"/>
<dbReference type="Gene3D" id="3.90.226.10">
    <property type="entry name" value="2-enoyl-CoA Hydratase, Chain A, domain 1"/>
    <property type="match status" value="1"/>
</dbReference>
<dbReference type="FunFam" id="2.30.42.10:FF:000063">
    <property type="entry name" value="Peptidase, S41 family"/>
    <property type="match status" value="1"/>
</dbReference>
<dbReference type="SUPFAM" id="SSF52096">
    <property type="entry name" value="ClpP/crotonase"/>
    <property type="match status" value="1"/>
</dbReference>
<evidence type="ECO:0000256" key="4">
    <source>
        <dbReference type="ARBA" id="ARBA00022825"/>
    </source>
</evidence>
<dbReference type="Gene3D" id="2.30.42.10">
    <property type="match status" value="1"/>
</dbReference>
<dbReference type="CDD" id="cd06782">
    <property type="entry name" value="cpPDZ_CPP-like"/>
    <property type="match status" value="1"/>
</dbReference>
<evidence type="ECO:0000259" key="6">
    <source>
        <dbReference type="PROSITE" id="PS50106"/>
    </source>
</evidence>
<dbReference type="Pfam" id="PF03572">
    <property type="entry name" value="Peptidase_S41"/>
    <property type="match status" value="1"/>
</dbReference>
<dbReference type="PROSITE" id="PS50106">
    <property type="entry name" value="PDZ"/>
    <property type="match status" value="1"/>
</dbReference>
<evidence type="ECO:0000256" key="2">
    <source>
        <dbReference type="ARBA" id="ARBA00022670"/>
    </source>
</evidence>
<dbReference type="SMART" id="SM00245">
    <property type="entry name" value="TSPc"/>
    <property type="match status" value="1"/>
</dbReference>
<dbReference type="NCBIfam" id="TIGR00225">
    <property type="entry name" value="prc"/>
    <property type="match status" value="1"/>
</dbReference>
<dbReference type="SMART" id="SM00228">
    <property type="entry name" value="PDZ"/>
    <property type="match status" value="1"/>
</dbReference>
<evidence type="ECO:0000256" key="1">
    <source>
        <dbReference type="ARBA" id="ARBA00009179"/>
    </source>
</evidence>
<dbReference type="InterPro" id="IPR036034">
    <property type="entry name" value="PDZ_sf"/>
</dbReference>
<dbReference type="Pfam" id="PF17820">
    <property type="entry name" value="PDZ_6"/>
    <property type="match status" value="1"/>
</dbReference>
<dbReference type="PANTHER" id="PTHR32060">
    <property type="entry name" value="TAIL-SPECIFIC PROTEASE"/>
    <property type="match status" value="1"/>
</dbReference>
<evidence type="ECO:0000313" key="7">
    <source>
        <dbReference type="EMBL" id="CAA9423248.1"/>
    </source>
</evidence>
<gene>
    <name evidence="7" type="ORF">AVDCRST_MAG37-87</name>
</gene>
<dbReference type="PANTHER" id="PTHR32060:SF30">
    <property type="entry name" value="CARBOXY-TERMINAL PROCESSING PROTEASE CTPA"/>
    <property type="match status" value="1"/>
</dbReference>
<keyword evidence="4 5" id="KW-0720">Serine protease</keyword>
<dbReference type="GO" id="GO:0007165">
    <property type="term" value="P:signal transduction"/>
    <property type="evidence" value="ECO:0007669"/>
    <property type="project" value="TreeGrafter"/>
</dbReference>
<reference evidence="7" key="1">
    <citation type="submission" date="2020-02" db="EMBL/GenBank/DDBJ databases">
        <authorList>
            <person name="Meier V. D."/>
        </authorList>
    </citation>
    <scope>NUCLEOTIDE SEQUENCE</scope>
    <source>
        <strain evidence="7">AVDCRST_MAG37</strain>
    </source>
</reference>
<accession>A0A6J4PVW1</accession>
<name>A0A6J4PVW1_9ACTN</name>
<keyword evidence="2 5" id="KW-0645">Protease</keyword>
<dbReference type="GO" id="GO:0030288">
    <property type="term" value="C:outer membrane-bounded periplasmic space"/>
    <property type="evidence" value="ECO:0007669"/>
    <property type="project" value="TreeGrafter"/>
</dbReference>
<dbReference type="GO" id="GO:0004252">
    <property type="term" value="F:serine-type endopeptidase activity"/>
    <property type="evidence" value="ECO:0007669"/>
    <property type="project" value="UniProtKB-EC"/>
</dbReference>
<dbReference type="SUPFAM" id="SSF50156">
    <property type="entry name" value="PDZ domain-like"/>
    <property type="match status" value="1"/>
</dbReference>
<dbReference type="InterPro" id="IPR029045">
    <property type="entry name" value="ClpP/crotonase-like_dom_sf"/>
</dbReference>
<dbReference type="Gene3D" id="3.30.750.44">
    <property type="match status" value="1"/>
</dbReference>
<organism evidence="7">
    <name type="scientific">uncultured Rubrobacteraceae bacterium</name>
    <dbReference type="NCBI Taxonomy" id="349277"/>
    <lineage>
        <taxon>Bacteria</taxon>
        <taxon>Bacillati</taxon>
        <taxon>Actinomycetota</taxon>
        <taxon>Rubrobacteria</taxon>
        <taxon>Rubrobacterales</taxon>
        <taxon>Rubrobacteraceae</taxon>
        <taxon>environmental samples</taxon>
    </lineage>
</organism>
<protein>
    <submittedName>
        <fullName evidence="7">Carboxyl-terminal protease</fullName>
        <ecNumber evidence="7">3.4.21.102</ecNumber>
    </submittedName>
</protein>
<comment type="similarity">
    <text evidence="1 5">Belongs to the peptidase S41A family.</text>
</comment>